<name>A0A0V1MXM8_9BILA</name>
<keyword evidence="2" id="KW-1185">Reference proteome</keyword>
<dbReference type="AlphaFoldDB" id="A0A0V1MXM8"/>
<organism evidence="1 2">
    <name type="scientific">Trichinella papuae</name>
    <dbReference type="NCBI Taxonomy" id="268474"/>
    <lineage>
        <taxon>Eukaryota</taxon>
        <taxon>Metazoa</taxon>
        <taxon>Ecdysozoa</taxon>
        <taxon>Nematoda</taxon>
        <taxon>Enoplea</taxon>
        <taxon>Dorylaimia</taxon>
        <taxon>Trichinellida</taxon>
        <taxon>Trichinellidae</taxon>
        <taxon>Trichinella</taxon>
    </lineage>
</organism>
<evidence type="ECO:0000313" key="2">
    <source>
        <dbReference type="Proteomes" id="UP000054843"/>
    </source>
</evidence>
<proteinExistence type="predicted"/>
<sequence>MAIHFNEDNVEVIWFNLPKLNNESREMLRIYVNNEIIVFRVAELDNIVFVLSLRRFSGNSEAMNNSERKP</sequence>
<protein>
    <submittedName>
        <fullName evidence="1">Uncharacterized protein</fullName>
    </submittedName>
</protein>
<reference evidence="1 2" key="1">
    <citation type="submission" date="2015-01" db="EMBL/GenBank/DDBJ databases">
        <title>Evolution of Trichinella species and genotypes.</title>
        <authorList>
            <person name="Korhonen P.K."/>
            <person name="Edoardo P."/>
            <person name="Giuseppe L.R."/>
            <person name="Gasser R.B."/>
        </authorList>
    </citation>
    <scope>NUCLEOTIDE SEQUENCE [LARGE SCALE GENOMIC DNA]</scope>
    <source>
        <strain evidence="1">ISS1980</strain>
    </source>
</reference>
<dbReference type="Proteomes" id="UP000054843">
    <property type="component" value="Unassembled WGS sequence"/>
</dbReference>
<comment type="caution">
    <text evidence="1">The sequence shown here is derived from an EMBL/GenBank/DDBJ whole genome shotgun (WGS) entry which is preliminary data.</text>
</comment>
<dbReference type="EMBL" id="JYDO01000029">
    <property type="protein sequence ID" value="KRZ76332.1"/>
    <property type="molecule type" value="Genomic_DNA"/>
</dbReference>
<evidence type="ECO:0000313" key="1">
    <source>
        <dbReference type="EMBL" id="KRZ76332.1"/>
    </source>
</evidence>
<accession>A0A0V1MXM8</accession>
<gene>
    <name evidence="1" type="ORF">T10_5647</name>
</gene>